<reference evidence="3" key="2">
    <citation type="submission" date="2023-05" db="EMBL/GenBank/DDBJ databases">
        <authorList>
            <consortium name="Lawrence Berkeley National Laboratory"/>
            <person name="Steindorff A."/>
            <person name="Hensen N."/>
            <person name="Bonometti L."/>
            <person name="Westerberg I."/>
            <person name="Brannstrom I.O."/>
            <person name="Guillou S."/>
            <person name="Cros-Aarteil S."/>
            <person name="Calhoun S."/>
            <person name="Haridas S."/>
            <person name="Kuo A."/>
            <person name="Mondo S."/>
            <person name="Pangilinan J."/>
            <person name="Riley R."/>
            <person name="Labutti K."/>
            <person name="Andreopoulos B."/>
            <person name="Lipzen A."/>
            <person name="Chen C."/>
            <person name="Yanf M."/>
            <person name="Daum C."/>
            <person name="Ng V."/>
            <person name="Clum A."/>
            <person name="Ohm R."/>
            <person name="Martin F."/>
            <person name="Silar P."/>
            <person name="Natvig D."/>
            <person name="Lalanne C."/>
            <person name="Gautier V."/>
            <person name="Ament-Velasquez S.L."/>
            <person name="Kruys A."/>
            <person name="Hutchinson M.I."/>
            <person name="Powell A.J."/>
            <person name="Barry K."/>
            <person name="Miller A.N."/>
            <person name="Grigoriev I.V."/>
            <person name="Debuchy R."/>
            <person name="Gladieux P."/>
            <person name="Thoren M.H."/>
            <person name="Johannesson H."/>
        </authorList>
    </citation>
    <scope>NUCLEOTIDE SEQUENCE</scope>
    <source>
        <strain evidence="3">CBS 103.79</strain>
    </source>
</reference>
<sequence length="140" mass="14627">MAANTATPSSCGPPTSIPDFSNLPIPNTINVVATPGNDTSYPPMVTCCAPSRVQIVDGCYLWCEIPARYYGKDGKGSKDDARSDVSSCLRSSRRGNGSGEEEHGGRIVGFQMNGAGRTAGGVRGVGVWVLAVMGLVWFGL</sequence>
<name>A0AAN6MHR0_9PEZI</name>
<keyword evidence="2" id="KW-0812">Transmembrane</keyword>
<accession>A0AAN6MHR0</accession>
<keyword evidence="4" id="KW-1185">Reference proteome</keyword>
<reference evidence="3" key="1">
    <citation type="journal article" date="2023" name="Mol. Phylogenet. Evol.">
        <title>Genome-scale phylogeny and comparative genomics of the fungal order Sordariales.</title>
        <authorList>
            <person name="Hensen N."/>
            <person name="Bonometti L."/>
            <person name="Westerberg I."/>
            <person name="Brannstrom I.O."/>
            <person name="Guillou S."/>
            <person name="Cros-Aarteil S."/>
            <person name="Calhoun S."/>
            <person name="Haridas S."/>
            <person name="Kuo A."/>
            <person name="Mondo S."/>
            <person name="Pangilinan J."/>
            <person name="Riley R."/>
            <person name="LaButti K."/>
            <person name="Andreopoulos B."/>
            <person name="Lipzen A."/>
            <person name="Chen C."/>
            <person name="Yan M."/>
            <person name="Daum C."/>
            <person name="Ng V."/>
            <person name="Clum A."/>
            <person name="Steindorff A."/>
            <person name="Ohm R.A."/>
            <person name="Martin F."/>
            <person name="Silar P."/>
            <person name="Natvig D.O."/>
            <person name="Lalanne C."/>
            <person name="Gautier V."/>
            <person name="Ament-Velasquez S.L."/>
            <person name="Kruys A."/>
            <person name="Hutchinson M.I."/>
            <person name="Powell A.J."/>
            <person name="Barry K."/>
            <person name="Miller A.N."/>
            <person name="Grigoriev I.V."/>
            <person name="Debuchy R."/>
            <person name="Gladieux P."/>
            <person name="Hiltunen Thoren M."/>
            <person name="Johannesson H."/>
        </authorList>
    </citation>
    <scope>NUCLEOTIDE SEQUENCE</scope>
    <source>
        <strain evidence="3">CBS 103.79</strain>
    </source>
</reference>
<evidence type="ECO:0000256" key="2">
    <source>
        <dbReference type="SAM" id="Phobius"/>
    </source>
</evidence>
<evidence type="ECO:0000313" key="3">
    <source>
        <dbReference type="EMBL" id="KAK3900372.1"/>
    </source>
</evidence>
<dbReference type="Proteomes" id="UP001303889">
    <property type="component" value="Unassembled WGS sequence"/>
</dbReference>
<evidence type="ECO:0000313" key="4">
    <source>
        <dbReference type="Proteomes" id="UP001303889"/>
    </source>
</evidence>
<feature type="transmembrane region" description="Helical" evidence="2">
    <location>
        <begin position="120"/>
        <end position="139"/>
    </location>
</feature>
<organism evidence="3 4">
    <name type="scientific">Staphylotrichum tortipilum</name>
    <dbReference type="NCBI Taxonomy" id="2831512"/>
    <lineage>
        <taxon>Eukaryota</taxon>
        <taxon>Fungi</taxon>
        <taxon>Dikarya</taxon>
        <taxon>Ascomycota</taxon>
        <taxon>Pezizomycotina</taxon>
        <taxon>Sordariomycetes</taxon>
        <taxon>Sordariomycetidae</taxon>
        <taxon>Sordariales</taxon>
        <taxon>Chaetomiaceae</taxon>
        <taxon>Staphylotrichum</taxon>
    </lineage>
</organism>
<evidence type="ECO:0000256" key="1">
    <source>
        <dbReference type="SAM" id="MobiDB-lite"/>
    </source>
</evidence>
<protein>
    <submittedName>
        <fullName evidence="3">Uncharacterized protein</fullName>
    </submittedName>
</protein>
<gene>
    <name evidence="3" type="ORF">C8A05DRAFT_36000</name>
</gene>
<keyword evidence="2" id="KW-1133">Transmembrane helix</keyword>
<feature type="compositionally biased region" description="Basic and acidic residues" evidence="1">
    <location>
        <begin position="70"/>
        <end position="83"/>
    </location>
</feature>
<dbReference type="AlphaFoldDB" id="A0AAN6MHR0"/>
<feature type="region of interest" description="Disordered" evidence="1">
    <location>
        <begin position="70"/>
        <end position="105"/>
    </location>
</feature>
<keyword evidence="2" id="KW-0472">Membrane</keyword>
<comment type="caution">
    <text evidence="3">The sequence shown here is derived from an EMBL/GenBank/DDBJ whole genome shotgun (WGS) entry which is preliminary data.</text>
</comment>
<proteinExistence type="predicted"/>
<dbReference type="EMBL" id="MU855678">
    <property type="protein sequence ID" value="KAK3900372.1"/>
    <property type="molecule type" value="Genomic_DNA"/>
</dbReference>